<dbReference type="Gene3D" id="3.30.200.20">
    <property type="entry name" value="Phosphorylase Kinase, domain 1"/>
    <property type="match status" value="1"/>
</dbReference>
<dbReference type="FunFam" id="3.30.200.20:FF:000315">
    <property type="entry name" value="Calcium-dependent protein kinase 3"/>
    <property type="match status" value="1"/>
</dbReference>
<dbReference type="GO" id="GO:0005524">
    <property type="term" value="F:ATP binding"/>
    <property type="evidence" value="ECO:0007669"/>
    <property type="project" value="UniProtKB-UniRule"/>
</dbReference>
<reference evidence="20" key="1">
    <citation type="submission" date="2022-10" db="EMBL/GenBank/DDBJ databases">
        <authorList>
            <person name="Chen Y."/>
            <person name="Dougan E. K."/>
            <person name="Chan C."/>
            <person name="Rhodes N."/>
            <person name="Thang M."/>
        </authorList>
    </citation>
    <scope>NUCLEOTIDE SEQUENCE</scope>
</reference>
<evidence type="ECO:0000256" key="14">
    <source>
        <dbReference type="ARBA" id="ARBA00047899"/>
    </source>
</evidence>
<dbReference type="SUPFAM" id="SSF47473">
    <property type="entry name" value="EF-hand"/>
    <property type="match status" value="1"/>
</dbReference>
<dbReference type="GO" id="GO:0043226">
    <property type="term" value="C:organelle"/>
    <property type="evidence" value="ECO:0007669"/>
    <property type="project" value="UniProtKB-ARBA"/>
</dbReference>
<evidence type="ECO:0000256" key="13">
    <source>
        <dbReference type="ARBA" id="ARBA00024334"/>
    </source>
</evidence>
<evidence type="ECO:0000256" key="9">
    <source>
        <dbReference type="ARBA" id="ARBA00022741"/>
    </source>
</evidence>
<dbReference type="SUPFAM" id="SSF56112">
    <property type="entry name" value="Protein kinase-like (PK-like)"/>
    <property type="match status" value="1"/>
</dbReference>
<dbReference type="Pfam" id="PF00069">
    <property type="entry name" value="Pkinase"/>
    <property type="match status" value="1"/>
</dbReference>
<evidence type="ECO:0000259" key="19">
    <source>
        <dbReference type="PROSITE" id="PS50222"/>
    </source>
</evidence>
<keyword evidence="8" id="KW-0677">Repeat</keyword>
<sequence length="590" mass="66343">MAAGAAACPEGQECPCATTLLESPKRFSKEKTTEMRKSATKMSTSVASDGDISPNIMERFITMRRSHKYSQKGLIAVRSDDISEHYDMEDHRVGAGAYGHVFTARQKQTGMQVAIKKVLIFEPDQKKRLDTEAEIMKDLDHPNICKLMETYEKGRFMFFVMEYLKGKDVLERMMAMDDQKFGEREASNIINQTALALHHAHKRGIAHRDIKPDNLVFVSEEEGDTFVKVVDWGLGSYFNHTNMKSAVGSYAYCAPEILTKKLSRFSKGYTAACDLWSLGIMTYVLLCGHPPFRGEASKLLKLAKEEKLIPEDNIWKALSSESKDFIRCLLKAKPQKRLKFQQVLSHPWFEMQHSNPIPACVSQNVLQNMRKFCQLSHFFGFCVLAAARQLDAKSLDEVHQVFCQLDSDGDGVLTIQEVHRGFTDLGGAEMDDLQELFAIIDQDGSGTIDYTEFVAAAVGERIFQEESALMAAFEAFSHDSSGTISEHEIKDVLRRCDAQKVWSDNAINVMAQEAHHHFTNGESIDFDKFRQSIMEHVTSRTSGSDATSLRAQASLLVTDFSKMNVGVQPKRSPFRWWPQCCSGGSVAEPC</sequence>
<evidence type="ECO:0000256" key="4">
    <source>
        <dbReference type="ARBA" id="ARBA00012513"/>
    </source>
</evidence>
<feature type="binding site" evidence="16">
    <location>
        <position position="117"/>
    </location>
    <ligand>
        <name>ATP</name>
        <dbReference type="ChEBI" id="CHEBI:30616"/>
    </ligand>
</feature>
<feature type="domain" description="EF-hand" evidence="19">
    <location>
        <begin position="464"/>
        <end position="499"/>
    </location>
</feature>
<evidence type="ECO:0000259" key="18">
    <source>
        <dbReference type="PROSITE" id="PS50011"/>
    </source>
</evidence>
<dbReference type="GO" id="GO:0005509">
    <property type="term" value="F:calcium ion binding"/>
    <property type="evidence" value="ECO:0007669"/>
    <property type="project" value="InterPro"/>
</dbReference>
<feature type="region of interest" description="Disordered" evidence="17">
    <location>
        <begin position="27"/>
        <end position="48"/>
    </location>
</feature>
<evidence type="ECO:0000256" key="10">
    <source>
        <dbReference type="ARBA" id="ARBA00022777"/>
    </source>
</evidence>
<dbReference type="InterPro" id="IPR011009">
    <property type="entry name" value="Kinase-like_dom_sf"/>
</dbReference>
<dbReference type="FunFam" id="1.10.510.10:FF:000571">
    <property type="entry name" value="Maternal embryonic leucine zipper kinase"/>
    <property type="match status" value="1"/>
</dbReference>
<feature type="compositionally biased region" description="Basic and acidic residues" evidence="17">
    <location>
        <begin position="27"/>
        <end position="37"/>
    </location>
</feature>
<dbReference type="PROSITE" id="PS50011">
    <property type="entry name" value="PROTEIN_KINASE_DOM"/>
    <property type="match status" value="1"/>
</dbReference>
<organism evidence="20">
    <name type="scientific">Cladocopium goreaui</name>
    <dbReference type="NCBI Taxonomy" id="2562237"/>
    <lineage>
        <taxon>Eukaryota</taxon>
        <taxon>Sar</taxon>
        <taxon>Alveolata</taxon>
        <taxon>Dinophyceae</taxon>
        <taxon>Suessiales</taxon>
        <taxon>Symbiodiniaceae</taxon>
        <taxon>Cladocopium</taxon>
    </lineage>
</organism>
<evidence type="ECO:0000256" key="7">
    <source>
        <dbReference type="ARBA" id="ARBA00022723"/>
    </source>
</evidence>
<comment type="caution">
    <text evidence="20">The sequence shown here is derived from an EMBL/GenBank/DDBJ whole genome shotgun (WGS) entry which is preliminary data.</text>
</comment>
<dbReference type="PROSITE" id="PS00107">
    <property type="entry name" value="PROTEIN_KINASE_ATP"/>
    <property type="match status" value="1"/>
</dbReference>
<dbReference type="InterPro" id="IPR018247">
    <property type="entry name" value="EF_Hand_1_Ca_BS"/>
</dbReference>
<proteinExistence type="inferred from homology"/>
<evidence type="ECO:0000256" key="5">
    <source>
        <dbReference type="ARBA" id="ARBA00022527"/>
    </source>
</evidence>
<name>A0A9P1C9L1_9DINO</name>
<dbReference type="EMBL" id="CAMXCT020001166">
    <property type="protein sequence ID" value="CAL1140805.1"/>
    <property type="molecule type" value="Genomic_DNA"/>
</dbReference>
<evidence type="ECO:0000256" key="1">
    <source>
        <dbReference type="ARBA" id="ARBA00001946"/>
    </source>
</evidence>
<dbReference type="CDD" id="cd00051">
    <property type="entry name" value="EFh"/>
    <property type="match status" value="1"/>
</dbReference>
<feature type="domain" description="EF-hand" evidence="19">
    <location>
        <begin position="393"/>
        <end position="427"/>
    </location>
</feature>
<keyword evidence="12 16" id="KW-0067">ATP-binding</keyword>
<comment type="similarity">
    <text evidence="2">Belongs to the centrin family.</text>
</comment>
<dbReference type="FunFam" id="1.10.238.10:FF:000178">
    <property type="entry name" value="Calmodulin-2 A"/>
    <property type="match status" value="1"/>
</dbReference>
<gene>
    <name evidence="20" type="ORF">C1SCF055_LOCUS14701</name>
</gene>
<evidence type="ECO:0000313" key="22">
    <source>
        <dbReference type="EMBL" id="CAL4774742.1"/>
    </source>
</evidence>
<comment type="similarity">
    <text evidence="13">Belongs to the protein kinase superfamily. Ser/Thr protein kinase family. CDPK subfamily.</text>
</comment>
<keyword evidence="5" id="KW-0723">Serine/threonine-protein kinase</keyword>
<comment type="catalytic activity">
    <reaction evidence="14">
        <text>L-threonyl-[protein] + ATP = O-phospho-L-threonyl-[protein] + ADP + H(+)</text>
        <dbReference type="Rhea" id="RHEA:46608"/>
        <dbReference type="Rhea" id="RHEA-COMP:11060"/>
        <dbReference type="Rhea" id="RHEA-COMP:11605"/>
        <dbReference type="ChEBI" id="CHEBI:15378"/>
        <dbReference type="ChEBI" id="CHEBI:30013"/>
        <dbReference type="ChEBI" id="CHEBI:30616"/>
        <dbReference type="ChEBI" id="CHEBI:61977"/>
        <dbReference type="ChEBI" id="CHEBI:456216"/>
        <dbReference type="EC" id="2.7.11.1"/>
    </reaction>
</comment>
<evidence type="ECO:0000256" key="8">
    <source>
        <dbReference type="ARBA" id="ARBA00022737"/>
    </source>
</evidence>
<evidence type="ECO:0000256" key="17">
    <source>
        <dbReference type="SAM" id="MobiDB-lite"/>
    </source>
</evidence>
<comment type="catalytic activity">
    <reaction evidence="15">
        <text>L-seryl-[protein] + ATP = O-phospho-L-seryl-[protein] + ADP + H(+)</text>
        <dbReference type="Rhea" id="RHEA:17989"/>
        <dbReference type="Rhea" id="RHEA-COMP:9863"/>
        <dbReference type="Rhea" id="RHEA-COMP:11604"/>
        <dbReference type="ChEBI" id="CHEBI:15378"/>
        <dbReference type="ChEBI" id="CHEBI:29999"/>
        <dbReference type="ChEBI" id="CHEBI:30616"/>
        <dbReference type="ChEBI" id="CHEBI:83421"/>
        <dbReference type="ChEBI" id="CHEBI:456216"/>
        <dbReference type="EC" id="2.7.11.1"/>
    </reaction>
</comment>
<dbReference type="Gene3D" id="1.10.238.10">
    <property type="entry name" value="EF-hand"/>
    <property type="match status" value="2"/>
</dbReference>
<evidence type="ECO:0000313" key="21">
    <source>
        <dbReference type="EMBL" id="CAL1140805.1"/>
    </source>
</evidence>
<dbReference type="PROSITE" id="PS50222">
    <property type="entry name" value="EF_HAND_2"/>
    <property type="match status" value="3"/>
</dbReference>
<keyword evidence="9 16" id="KW-0547">Nucleotide-binding</keyword>
<evidence type="ECO:0000256" key="16">
    <source>
        <dbReference type="PROSITE-ProRule" id="PRU10141"/>
    </source>
</evidence>
<comment type="cofactor">
    <cofactor evidence="1">
        <name>Mg(2+)</name>
        <dbReference type="ChEBI" id="CHEBI:18420"/>
    </cofactor>
</comment>
<evidence type="ECO:0000256" key="12">
    <source>
        <dbReference type="ARBA" id="ARBA00022840"/>
    </source>
</evidence>
<dbReference type="Proteomes" id="UP001152797">
    <property type="component" value="Unassembled WGS sequence"/>
</dbReference>
<dbReference type="PANTHER" id="PTHR24349">
    <property type="entry name" value="SERINE/THREONINE-PROTEIN KINASE"/>
    <property type="match status" value="1"/>
</dbReference>
<keyword evidence="10 22" id="KW-0418">Kinase</keyword>
<evidence type="ECO:0000313" key="20">
    <source>
        <dbReference type="EMBL" id="CAI3987430.1"/>
    </source>
</evidence>
<evidence type="ECO:0000256" key="15">
    <source>
        <dbReference type="ARBA" id="ARBA00048679"/>
    </source>
</evidence>
<keyword evidence="23" id="KW-1185">Reference proteome</keyword>
<dbReference type="OrthoDB" id="2923545at2759"/>
<dbReference type="SMART" id="SM00054">
    <property type="entry name" value="EFh"/>
    <property type="match status" value="3"/>
</dbReference>
<feature type="domain" description="Protein kinase" evidence="18">
    <location>
        <begin position="87"/>
        <end position="349"/>
    </location>
</feature>
<reference evidence="21" key="2">
    <citation type="submission" date="2024-04" db="EMBL/GenBank/DDBJ databases">
        <authorList>
            <person name="Chen Y."/>
            <person name="Shah S."/>
            <person name="Dougan E. K."/>
            <person name="Thang M."/>
            <person name="Chan C."/>
        </authorList>
    </citation>
    <scope>NUCLEOTIDE SEQUENCE [LARGE SCALE GENOMIC DNA]</scope>
</reference>
<evidence type="ECO:0000313" key="23">
    <source>
        <dbReference type="Proteomes" id="UP001152797"/>
    </source>
</evidence>
<comment type="subunit">
    <text evidence="3">Monomer.</text>
</comment>
<dbReference type="Pfam" id="PF13499">
    <property type="entry name" value="EF-hand_7"/>
    <property type="match status" value="1"/>
</dbReference>
<dbReference type="PROSITE" id="PS00018">
    <property type="entry name" value="EF_HAND_1"/>
    <property type="match status" value="1"/>
</dbReference>
<dbReference type="InterPro" id="IPR011992">
    <property type="entry name" value="EF-hand-dom_pair"/>
</dbReference>
<evidence type="ECO:0000256" key="6">
    <source>
        <dbReference type="ARBA" id="ARBA00022679"/>
    </source>
</evidence>
<dbReference type="SMART" id="SM00220">
    <property type="entry name" value="S_TKc"/>
    <property type="match status" value="1"/>
</dbReference>
<evidence type="ECO:0000256" key="2">
    <source>
        <dbReference type="ARBA" id="ARBA00005253"/>
    </source>
</evidence>
<dbReference type="EC" id="2.7.11.1" evidence="4"/>
<dbReference type="InterPro" id="IPR017441">
    <property type="entry name" value="Protein_kinase_ATP_BS"/>
</dbReference>
<keyword evidence="7" id="KW-0479">Metal-binding</keyword>
<dbReference type="InterPro" id="IPR000719">
    <property type="entry name" value="Prot_kinase_dom"/>
</dbReference>
<dbReference type="GO" id="GO:0004674">
    <property type="term" value="F:protein serine/threonine kinase activity"/>
    <property type="evidence" value="ECO:0007669"/>
    <property type="project" value="UniProtKB-KW"/>
</dbReference>
<keyword evidence="6" id="KW-0808">Transferase</keyword>
<dbReference type="EMBL" id="CAMXCT010001166">
    <property type="protein sequence ID" value="CAI3987430.1"/>
    <property type="molecule type" value="Genomic_DNA"/>
</dbReference>
<accession>A0A9P1C9L1</accession>
<protein>
    <recommendedName>
        <fullName evidence="4">non-specific serine/threonine protein kinase</fullName>
        <ecNumber evidence="4">2.7.11.1</ecNumber>
    </recommendedName>
</protein>
<dbReference type="Gene3D" id="1.10.510.10">
    <property type="entry name" value="Transferase(Phosphotransferase) domain 1"/>
    <property type="match status" value="1"/>
</dbReference>
<dbReference type="InterPro" id="IPR008271">
    <property type="entry name" value="Ser/Thr_kinase_AS"/>
</dbReference>
<evidence type="ECO:0000256" key="11">
    <source>
        <dbReference type="ARBA" id="ARBA00022837"/>
    </source>
</evidence>
<dbReference type="PROSITE" id="PS00108">
    <property type="entry name" value="PROTEIN_KINASE_ST"/>
    <property type="match status" value="1"/>
</dbReference>
<dbReference type="EMBL" id="CAMXCT030001166">
    <property type="protein sequence ID" value="CAL4774742.1"/>
    <property type="molecule type" value="Genomic_DNA"/>
</dbReference>
<dbReference type="InterPro" id="IPR050205">
    <property type="entry name" value="CDPK_Ser/Thr_kinases"/>
</dbReference>
<evidence type="ECO:0000256" key="3">
    <source>
        <dbReference type="ARBA" id="ARBA00011245"/>
    </source>
</evidence>
<dbReference type="AlphaFoldDB" id="A0A9P1C9L1"/>
<dbReference type="InterPro" id="IPR002048">
    <property type="entry name" value="EF_hand_dom"/>
</dbReference>
<feature type="domain" description="EF-hand" evidence="19">
    <location>
        <begin position="428"/>
        <end position="463"/>
    </location>
</feature>
<keyword evidence="11" id="KW-0106">Calcium</keyword>